<evidence type="ECO:0000313" key="1">
    <source>
        <dbReference type="EMBL" id="MBB3919568.1"/>
    </source>
</evidence>
<accession>A0A7W6BC10</accession>
<protein>
    <submittedName>
        <fullName evidence="1">Uncharacterized protein</fullName>
    </submittedName>
</protein>
<organism evidence="1 2">
    <name type="scientific">Rhizobium fabae</name>
    <dbReference type="NCBI Taxonomy" id="573179"/>
    <lineage>
        <taxon>Bacteria</taxon>
        <taxon>Pseudomonadati</taxon>
        <taxon>Pseudomonadota</taxon>
        <taxon>Alphaproteobacteria</taxon>
        <taxon>Hyphomicrobiales</taxon>
        <taxon>Rhizobiaceae</taxon>
        <taxon>Rhizobium/Agrobacterium group</taxon>
        <taxon>Rhizobium</taxon>
    </lineage>
</organism>
<evidence type="ECO:0000313" key="2">
    <source>
        <dbReference type="Proteomes" id="UP000545490"/>
    </source>
</evidence>
<proteinExistence type="predicted"/>
<gene>
    <name evidence="1" type="ORF">GGQ65_006914</name>
</gene>
<dbReference type="AlphaFoldDB" id="A0A7W6BC10"/>
<dbReference type="EMBL" id="JACIDG010000030">
    <property type="protein sequence ID" value="MBB3919568.1"/>
    <property type="molecule type" value="Genomic_DNA"/>
</dbReference>
<dbReference type="Proteomes" id="UP000545490">
    <property type="component" value="Unassembled WGS sequence"/>
</dbReference>
<comment type="caution">
    <text evidence="1">The sequence shown here is derived from an EMBL/GenBank/DDBJ whole genome shotgun (WGS) entry which is preliminary data.</text>
</comment>
<name>A0A7W6BC10_9HYPH</name>
<sequence length="79" mass="9096">MRLKTAMPSSSSVPFQAHGGVLYLDKHGRSTQGTPVRAFCFVSTKEKDRKVEGLHFLRVGMKNYRAFLPLWAKWLQDER</sequence>
<dbReference type="RefSeq" id="WP_164737621.1">
    <property type="nucleotide sequence ID" value="NZ_JACIDG010000030.1"/>
</dbReference>
<reference evidence="1 2" key="1">
    <citation type="submission" date="2020-08" db="EMBL/GenBank/DDBJ databases">
        <title>Genomic Encyclopedia of Type Strains, Phase IV (KMG-IV): sequencing the most valuable type-strain genomes for metagenomic binning, comparative biology and taxonomic classification.</title>
        <authorList>
            <person name="Goeker M."/>
        </authorList>
    </citation>
    <scope>NUCLEOTIDE SEQUENCE [LARGE SCALE GENOMIC DNA]</scope>
    <source>
        <strain evidence="1 2">DSM 19331</strain>
    </source>
</reference>